<gene>
    <name evidence="2" type="ORF">FA15DRAFT_675473</name>
</gene>
<proteinExistence type="predicted"/>
<name>A0A5C3KDP1_COPMA</name>
<protein>
    <recommendedName>
        <fullName evidence="4">F-box domain-containing protein</fullName>
    </recommendedName>
</protein>
<feature type="coiled-coil region" evidence="1">
    <location>
        <begin position="7"/>
        <end position="34"/>
    </location>
</feature>
<dbReference type="Gene3D" id="3.80.10.10">
    <property type="entry name" value="Ribonuclease Inhibitor"/>
    <property type="match status" value="1"/>
</dbReference>
<evidence type="ECO:0000256" key="1">
    <source>
        <dbReference type="SAM" id="Coils"/>
    </source>
</evidence>
<dbReference type="STRING" id="230819.A0A5C3KDP1"/>
<evidence type="ECO:0000313" key="3">
    <source>
        <dbReference type="Proteomes" id="UP000307440"/>
    </source>
</evidence>
<keyword evidence="1" id="KW-0175">Coiled coil</keyword>
<dbReference type="OrthoDB" id="3156934at2759"/>
<keyword evidence="3" id="KW-1185">Reference proteome</keyword>
<dbReference type="AlphaFoldDB" id="A0A5C3KDP1"/>
<sequence length="543" mass="60619">MWGDAERQRLDSRISVLQEEIRQLNEQRNEYSVTSCLPQELLTTIFILCSGHDTAAFTTRPPIVHITHVSRFWRETALGCPQIWASVTVPSPWNEAMLNRSQQLPISLELCEPSPGYVDDLIRQVLAEEPYRLRTLKIVGTPKHISQRLDDLAPSAPLLQTLIVRNTSSQAIDLPAGFLSNGFPLLREVELEGCKGIWTLTNMKGLTHLKISTYLSNAPGPTPAQFLQILYEMPALVALDLKIDIPELPWTTFTPLPIRLPHLEKLDLTAPVAACGRVLRCLALPPSVTIRLSWMYTDLNSQLPLHDLNLFKEGLVSAWLSDPLSNSQTLTIQSLQLGASARSRHVTRVWLDDVDFGGPDTLSPPPFTLTLINCSEWPPRLFQHVSESIVSVIPLDDLSSLSLVSKSKEFESLRVLCGLHSLKSITLRGNSAAQRFLVTPRSMPPSLGLPTFPHLELIHVIEVEFGTGYKQVNSGELVQLLEARKLQGREIKRLKIRSCINFGLCDVGLLENTCADVEWDGHWEKVCTPDSSDFGEDSILYGL</sequence>
<organism evidence="2 3">
    <name type="scientific">Coprinopsis marcescibilis</name>
    <name type="common">Agaric fungus</name>
    <name type="synonym">Psathyrella marcescibilis</name>
    <dbReference type="NCBI Taxonomy" id="230819"/>
    <lineage>
        <taxon>Eukaryota</taxon>
        <taxon>Fungi</taxon>
        <taxon>Dikarya</taxon>
        <taxon>Basidiomycota</taxon>
        <taxon>Agaricomycotina</taxon>
        <taxon>Agaricomycetes</taxon>
        <taxon>Agaricomycetidae</taxon>
        <taxon>Agaricales</taxon>
        <taxon>Agaricineae</taxon>
        <taxon>Psathyrellaceae</taxon>
        <taxon>Coprinopsis</taxon>
    </lineage>
</organism>
<evidence type="ECO:0008006" key="4">
    <source>
        <dbReference type="Google" id="ProtNLM"/>
    </source>
</evidence>
<dbReference type="InterPro" id="IPR032675">
    <property type="entry name" value="LRR_dom_sf"/>
</dbReference>
<dbReference type="SUPFAM" id="SSF52047">
    <property type="entry name" value="RNI-like"/>
    <property type="match status" value="1"/>
</dbReference>
<evidence type="ECO:0000313" key="2">
    <source>
        <dbReference type="EMBL" id="TFK18209.1"/>
    </source>
</evidence>
<dbReference type="Proteomes" id="UP000307440">
    <property type="component" value="Unassembled WGS sequence"/>
</dbReference>
<dbReference type="EMBL" id="ML210421">
    <property type="protein sequence ID" value="TFK18209.1"/>
    <property type="molecule type" value="Genomic_DNA"/>
</dbReference>
<reference evidence="2 3" key="1">
    <citation type="journal article" date="2019" name="Nat. Ecol. Evol.">
        <title>Megaphylogeny resolves global patterns of mushroom evolution.</title>
        <authorList>
            <person name="Varga T."/>
            <person name="Krizsan K."/>
            <person name="Foldi C."/>
            <person name="Dima B."/>
            <person name="Sanchez-Garcia M."/>
            <person name="Sanchez-Ramirez S."/>
            <person name="Szollosi G.J."/>
            <person name="Szarkandi J.G."/>
            <person name="Papp V."/>
            <person name="Albert L."/>
            <person name="Andreopoulos W."/>
            <person name="Angelini C."/>
            <person name="Antonin V."/>
            <person name="Barry K.W."/>
            <person name="Bougher N.L."/>
            <person name="Buchanan P."/>
            <person name="Buyck B."/>
            <person name="Bense V."/>
            <person name="Catcheside P."/>
            <person name="Chovatia M."/>
            <person name="Cooper J."/>
            <person name="Damon W."/>
            <person name="Desjardin D."/>
            <person name="Finy P."/>
            <person name="Geml J."/>
            <person name="Haridas S."/>
            <person name="Hughes K."/>
            <person name="Justo A."/>
            <person name="Karasinski D."/>
            <person name="Kautmanova I."/>
            <person name="Kiss B."/>
            <person name="Kocsube S."/>
            <person name="Kotiranta H."/>
            <person name="LaButti K.M."/>
            <person name="Lechner B.E."/>
            <person name="Liimatainen K."/>
            <person name="Lipzen A."/>
            <person name="Lukacs Z."/>
            <person name="Mihaltcheva S."/>
            <person name="Morgado L.N."/>
            <person name="Niskanen T."/>
            <person name="Noordeloos M.E."/>
            <person name="Ohm R.A."/>
            <person name="Ortiz-Santana B."/>
            <person name="Ovrebo C."/>
            <person name="Racz N."/>
            <person name="Riley R."/>
            <person name="Savchenko A."/>
            <person name="Shiryaev A."/>
            <person name="Soop K."/>
            <person name="Spirin V."/>
            <person name="Szebenyi C."/>
            <person name="Tomsovsky M."/>
            <person name="Tulloss R.E."/>
            <person name="Uehling J."/>
            <person name="Grigoriev I.V."/>
            <person name="Vagvolgyi C."/>
            <person name="Papp T."/>
            <person name="Martin F.M."/>
            <person name="Miettinen O."/>
            <person name="Hibbett D.S."/>
            <person name="Nagy L.G."/>
        </authorList>
    </citation>
    <scope>NUCLEOTIDE SEQUENCE [LARGE SCALE GENOMIC DNA]</scope>
    <source>
        <strain evidence="2 3">CBS 121175</strain>
    </source>
</reference>
<accession>A0A5C3KDP1</accession>